<evidence type="ECO:0000256" key="10">
    <source>
        <dbReference type="ARBA" id="ARBA00023284"/>
    </source>
</evidence>
<evidence type="ECO:0000259" key="14">
    <source>
        <dbReference type="Pfam" id="PF06747"/>
    </source>
</evidence>
<dbReference type="Pfam" id="PF06747">
    <property type="entry name" value="CHCH"/>
    <property type="match status" value="1"/>
</dbReference>
<comment type="cofactor">
    <cofactor evidence="1">
        <name>Cu(2+)</name>
        <dbReference type="ChEBI" id="CHEBI:29036"/>
    </cofactor>
</comment>
<feature type="domain" description="CHCH" evidence="14">
    <location>
        <begin position="183"/>
        <end position="218"/>
    </location>
</feature>
<dbReference type="Gene3D" id="1.10.287.2900">
    <property type="match status" value="1"/>
</dbReference>
<evidence type="ECO:0000256" key="4">
    <source>
        <dbReference type="ARBA" id="ARBA00022448"/>
    </source>
</evidence>
<evidence type="ECO:0000256" key="9">
    <source>
        <dbReference type="ARBA" id="ARBA00023157"/>
    </source>
</evidence>
<evidence type="ECO:0000313" key="15">
    <source>
        <dbReference type="EMBL" id="KAK5958463.1"/>
    </source>
</evidence>
<keyword evidence="9" id="KW-1015">Disulfide bond</keyword>
<accession>A0AAN8ETD4</accession>
<keyword evidence="4" id="KW-0813">Transport</keyword>
<keyword evidence="10" id="KW-0676">Redox-active center</keyword>
<sequence length="395" mass="42511">MYRPVARAALRSSQSSLAPARTTAASGRRYLTTEAPHLRSRSWKSSALRWGIAAAAIYYYNTSPVFAEYPQNNLLNPNVDALDDEKHHPTLDQLTASSRNKAQKDASTLQSAVERTSESAAIQKHENEQAVSSSPTPGHSSEPVTGGAADLEAEADSQGAFNPVTGEINWDCPCLGGMAYGPCGEQFRAAFSCFVYSNEEPKGMECIDKFQGMQDCFREHPEVYKGELEDDESLDGELAQEREELKGEIAERRAQVEQREGQGQGQRVQRNLLEEDEPDLSSTEVTSAAKKSSQKKSGASRSSSSRASSTNTSPTTSQSSSSSGTPQPEAKTTSHTPSEFSSDKELEHGAPSQAVRQPETKGTEASAVPESESLVPKAAHDATGSSDDDAKSRAK</sequence>
<evidence type="ECO:0000313" key="16">
    <source>
        <dbReference type="Proteomes" id="UP001316803"/>
    </source>
</evidence>
<dbReference type="GO" id="GO:0015035">
    <property type="term" value="F:protein-disulfide reductase activity"/>
    <property type="evidence" value="ECO:0007669"/>
    <property type="project" value="InterPro"/>
</dbReference>
<evidence type="ECO:0000256" key="11">
    <source>
        <dbReference type="ARBA" id="ARBA00024980"/>
    </source>
</evidence>
<evidence type="ECO:0000256" key="13">
    <source>
        <dbReference type="SAM" id="MobiDB-lite"/>
    </source>
</evidence>
<dbReference type="InterPro" id="IPR039289">
    <property type="entry name" value="CHCHD4"/>
</dbReference>
<comment type="subcellular location">
    <subcellularLocation>
        <location evidence="2">Mitochondrion inner membrane</location>
        <topology evidence="2">Single-pass type II membrane protein</topology>
        <orientation evidence="2">Intermembrane side</orientation>
    </subcellularLocation>
</comment>
<feature type="compositionally biased region" description="Polar residues" evidence="13">
    <location>
        <begin position="94"/>
        <end position="120"/>
    </location>
</feature>
<reference evidence="15 16" key="1">
    <citation type="submission" date="2022-12" db="EMBL/GenBank/DDBJ databases">
        <title>Genomic features and morphological characterization of a novel Knufia sp. strain isolated from spacecraft assembly facility.</title>
        <authorList>
            <person name="Teixeira M."/>
            <person name="Chander A.M."/>
            <person name="Stajich J.E."/>
            <person name="Venkateswaran K."/>
        </authorList>
    </citation>
    <scope>NUCLEOTIDE SEQUENCE [LARGE SCALE GENOMIC DNA]</scope>
    <source>
        <strain evidence="15 16">FJI-L2-BK-P2</strain>
    </source>
</reference>
<evidence type="ECO:0000256" key="3">
    <source>
        <dbReference type="ARBA" id="ARBA00013714"/>
    </source>
</evidence>
<evidence type="ECO:0000256" key="6">
    <source>
        <dbReference type="ARBA" id="ARBA00023002"/>
    </source>
</evidence>
<evidence type="ECO:0000256" key="2">
    <source>
        <dbReference type="ARBA" id="ARBA00004164"/>
    </source>
</evidence>
<keyword evidence="5" id="KW-0653">Protein transport</keyword>
<dbReference type="AlphaFoldDB" id="A0AAN8ETD4"/>
<dbReference type="PANTHER" id="PTHR21622">
    <property type="entry name" value="COILED-COIL-HELIX-COILED-COIL-HELIX DOMAIN CONTAINING 4"/>
    <property type="match status" value="1"/>
</dbReference>
<dbReference type="GO" id="GO:0005743">
    <property type="term" value="C:mitochondrial inner membrane"/>
    <property type="evidence" value="ECO:0007669"/>
    <property type="project" value="UniProtKB-SubCell"/>
</dbReference>
<evidence type="ECO:0000256" key="5">
    <source>
        <dbReference type="ARBA" id="ARBA00022927"/>
    </source>
</evidence>
<keyword evidence="6" id="KW-0560">Oxidoreductase</keyword>
<keyword evidence="7" id="KW-0811">Translocation</keyword>
<comment type="function">
    <text evidence="11">Required for the import and folding of small cysteine-containing proteins (small Tim) in the mitochondrial intermembrane space (IMS). Forms a redox cycle with ERV1 that involves a disulfide relay system. Precursor proteins to be imported into the IMS are translocated in their reduced form into the mitochondria. The oxidized form of MIA40 forms a transient intermolecular disulfide bridge with the reduced precursor protein, resulting in oxidation of the precursor protein that now contains an intramolecular disulfide bond and is able to undergo folding in the IMS.</text>
</comment>
<feature type="region of interest" description="Disordered" evidence="13">
    <location>
        <begin position="94"/>
        <end position="146"/>
    </location>
</feature>
<comment type="caution">
    <text evidence="15">The sequence shown here is derived from an EMBL/GenBank/DDBJ whole genome shotgun (WGS) entry which is preliminary data.</text>
</comment>
<protein>
    <recommendedName>
        <fullName evidence="3">Mitochondrial intermembrane space import and assembly protein 40</fullName>
    </recommendedName>
    <alternativeName>
        <fullName evidence="12">Mitochondrial import inner membrane translocase TIM40</fullName>
    </alternativeName>
</protein>
<proteinExistence type="predicted"/>
<dbReference type="PROSITE" id="PS51808">
    <property type="entry name" value="CHCH"/>
    <property type="match status" value="1"/>
</dbReference>
<evidence type="ECO:0000256" key="8">
    <source>
        <dbReference type="ARBA" id="ARBA00023128"/>
    </source>
</evidence>
<feature type="region of interest" description="Disordered" evidence="13">
    <location>
        <begin position="253"/>
        <end position="395"/>
    </location>
</feature>
<keyword evidence="16" id="KW-1185">Reference proteome</keyword>
<dbReference type="GO" id="GO:0005758">
    <property type="term" value="C:mitochondrial intermembrane space"/>
    <property type="evidence" value="ECO:0007669"/>
    <property type="project" value="TreeGrafter"/>
</dbReference>
<evidence type="ECO:0000256" key="7">
    <source>
        <dbReference type="ARBA" id="ARBA00023010"/>
    </source>
</evidence>
<name>A0AAN8ETD4_9EURO</name>
<dbReference type="GO" id="GO:0045041">
    <property type="term" value="P:protein import into mitochondrial intermembrane space"/>
    <property type="evidence" value="ECO:0007669"/>
    <property type="project" value="InterPro"/>
</dbReference>
<feature type="compositionally biased region" description="Polar residues" evidence="13">
    <location>
        <begin position="330"/>
        <end position="340"/>
    </location>
</feature>
<organism evidence="15 16">
    <name type="scientific">Knufia fluminis</name>
    <dbReference type="NCBI Taxonomy" id="191047"/>
    <lineage>
        <taxon>Eukaryota</taxon>
        <taxon>Fungi</taxon>
        <taxon>Dikarya</taxon>
        <taxon>Ascomycota</taxon>
        <taxon>Pezizomycotina</taxon>
        <taxon>Eurotiomycetes</taxon>
        <taxon>Chaetothyriomycetidae</taxon>
        <taxon>Chaetothyriales</taxon>
        <taxon>Trichomeriaceae</taxon>
        <taxon>Knufia</taxon>
    </lineage>
</organism>
<dbReference type="PANTHER" id="PTHR21622:SF0">
    <property type="entry name" value="COILED-COIL-HELIX-COILED-COIL-HELIX DOMAIN CONTAINING 4"/>
    <property type="match status" value="1"/>
</dbReference>
<dbReference type="EMBL" id="JAKLMC020000001">
    <property type="protein sequence ID" value="KAK5958463.1"/>
    <property type="molecule type" value="Genomic_DNA"/>
</dbReference>
<evidence type="ECO:0000256" key="1">
    <source>
        <dbReference type="ARBA" id="ARBA00001973"/>
    </source>
</evidence>
<gene>
    <name evidence="15" type="primary">MIA40</name>
    <name evidence="15" type="ORF">OHC33_000306</name>
</gene>
<dbReference type="InterPro" id="IPR010625">
    <property type="entry name" value="CHCH"/>
</dbReference>
<keyword evidence="8" id="KW-0496">Mitochondrion</keyword>
<feature type="compositionally biased region" description="Polar residues" evidence="13">
    <location>
        <begin position="129"/>
        <end position="143"/>
    </location>
</feature>
<dbReference type="Proteomes" id="UP001316803">
    <property type="component" value="Unassembled WGS sequence"/>
</dbReference>
<feature type="compositionally biased region" description="Low complexity" evidence="13">
    <location>
        <begin position="286"/>
        <end position="326"/>
    </location>
</feature>
<evidence type="ECO:0000256" key="12">
    <source>
        <dbReference type="ARBA" id="ARBA00033150"/>
    </source>
</evidence>